<dbReference type="Proteomes" id="UP000645828">
    <property type="component" value="Unassembled WGS sequence"/>
</dbReference>
<sequence>MVWSFCFVFLFFVFCFFLNKMVWIPHPRRFFHDELKYLAIIKNLPFYGDYSENSLYYL</sequence>
<keyword evidence="3" id="KW-1185">Reference proteome</keyword>
<proteinExistence type="predicted"/>
<dbReference type="AlphaFoldDB" id="A0A811ZTU5"/>
<keyword evidence="1" id="KW-0812">Transmembrane</keyword>
<feature type="transmembrane region" description="Helical" evidence="1">
    <location>
        <begin position="6"/>
        <end position="23"/>
    </location>
</feature>
<gene>
    <name evidence="2" type="ORF">NYPRO_LOCUS24408</name>
</gene>
<protein>
    <submittedName>
        <fullName evidence="2">(raccoon dog) hypothetical protein</fullName>
    </submittedName>
</protein>
<name>A0A811ZTU5_NYCPR</name>
<organism evidence="2 3">
    <name type="scientific">Nyctereutes procyonoides</name>
    <name type="common">Raccoon dog</name>
    <name type="synonym">Canis procyonoides</name>
    <dbReference type="NCBI Taxonomy" id="34880"/>
    <lineage>
        <taxon>Eukaryota</taxon>
        <taxon>Metazoa</taxon>
        <taxon>Chordata</taxon>
        <taxon>Craniata</taxon>
        <taxon>Vertebrata</taxon>
        <taxon>Euteleostomi</taxon>
        <taxon>Mammalia</taxon>
        <taxon>Eutheria</taxon>
        <taxon>Laurasiatheria</taxon>
        <taxon>Carnivora</taxon>
        <taxon>Caniformia</taxon>
        <taxon>Canidae</taxon>
        <taxon>Nyctereutes</taxon>
    </lineage>
</organism>
<evidence type="ECO:0000313" key="3">
    <source>
        <dbReference type="Proteomes" id="UP000645828"/>
    </source>
</evidence>
<comment type="caution">
    <text evidence="2">The sequence shown here is derived from an EMBL/GenBank/DDBJ whole genome shotgun (WGS) entry which is preliminary data.</text>
</comment>
<accession>A0A811ZTU5</accession>
<reference evidence="2" key="1">
    <citation type="submission" date="2020-12" db="EMBL/GenBank/DDBJ databases">
        <authorList>
            <consortium name="Molecular Ecology Group"/>
        </authorList>
    </citation>
    <scope>NUCLEOTIDE SEQUENCE</scope>
    <source>
        <strain evidence="2">TBG_1078</strain>
    </source>
</reference>
<keyword evidence="1" id="KW-0472">Membrane</keyword>
<evidence type="ECO:0000256" key="1">
    <source>
        <dbReference type="SAM" id="Phobius"/>
    </source>
</evidence>
<keyword evidence="1" id="KW-1133">Transmembrane helix</keyword>
<dbReference type="EMBL" id="CAJHUB010000775">
    <property type="protein sequence ID" value="CAD7691614.1"/>
    <property type="molecule type" value="Genomic_DNA"/>
</dbReference>
<evidence type="ECO:0000313" key="2">
    <source>
        <dbReference type="EMBL" id="CAD7691614.1"/>
    </source>
</evidence>